<dbReference type="InterPro" id="IPR005835">
    <property type="entry name" value="NTP_transferase_dom"/>
</dbReference>
<comment type="caution">
    <text evidence="9">The sequence shown here is derived from an EMBL/GenBank/DDBJ whole genome shotgun (WGS) entry which is preliminary data.</text>
</comment>
<dbReference type="EMBL" id="DRMH01000037">
    <property type="protein sequence ID" value="HFC97501.1"/>
    <property type="molecule type" value="Genomic_DNA"/>
</dbReference>
<dbReference type="EC" id="2.7.7.9" evidence="2 7"/>
<evidence type="ECO:0000256" key="1">
    <source>
        <dbReference type="ARBA" id="ARBA00006890"/>
    </source>
</evidence>
<dbReference type="NCBIfam" id="TIGR01099">
    <property type="entry name" value="galU"/>
    <property type="match status" value="1"/>
</dbReference>
<evidence type="ECO:0000256" key="7">
    <source>
        <dbReference type="RuleBase" id="RU361259"/>
    </source>
</evidence>
<dbReference type="CDD" id="cd02541">
    <property type="entry name" value="UGPase_prokaryotic"/>
    <property type="match status" value="1"/>
</dbReference>
<dbReference type="Gene3D" id="3.90.550.10">
    <property type="entry name" value="Spore Coat Polysaccharide Biosynthesis Protein SpsA, Chain A"/>
    <property type="match status" value="1"/>
</dbReference>
<comment type="similarity">
    <text evidence="1 7">Belongs to the UDPGP type 2 family.</text>
</comment>
<accession>A0A7C3GK43</accession>
<dbReference type="PANTHER" id="PTHR43197:SF1">
    <property type="entry name" value="UTP--GLUCOSE-1-PHOSPHATE URIDYLYLTRANSFERASE"/>
    <property type="match status" value="1"/>
</dbReference>
<gene>
    <name evidence="9" type="primary">galU</name>
    <name evidence="9" type="ORF">ENJ40_03445</name>
</gene>
<evidence type="ECO:0000256" key="6">
    <source>
        <dbReference type="ARBA" id="ARBA00048128"/>
    </source>
</evidence>
<dbReference type="GO" id="GO:0006011">
    <property type="term" value="P:UDP-alpha-D-glucose metabolic process"/>
    <property type="evidence" value="ECO:0007669"/>
    <property type="project" value="InterPro"/>
</dbReference>
<dbReference type="AlphaFoldDB" id="A0A7C3GK43"/>
<proteinExistence type="inferred from homology"/>
<feature type="domain" description="Nucleotidyl transferase" evidence="8">
    <location>
        <begin position="5"/>
        <end position="268"/>
    </location>
</feature>
<keyword evidence="5 7" id="KW-0548">Nucleotidyltransferase</keyword>
<dbReference type="InterPro" id="IPR005771">
    <property type="entry name" value="GalU_uridylyltTrfase_bac/arc"/>
</dbReference>
<dbReference type="Proteomes" id="UP000886043">
    <property type="component" value="Unassembled WGS sequence"/>
</dbReference>
<dbReference type="Pfam" id="PF00483">
    <property type="entry name" value="NTP_transferase"/>
    <property type="match status" value="1"/>
</dbReference>
<dbReference type="GO" id="GO:0003983">
    <property type="term" value="F:UTP:glucose-1-phosphate uridylyltransferase activity"/>
    <property type="evidence" value="ECO:0007669"/>
    <property type="project" value="UniProtKB-EC"/>
</dbReference>
<sequence length="287" mass="31458">MIRKAVLPVAGLGTRMLPATKAIPKEMLCLINKPVVQYIVEEAVAAGIRDIIFVVSRGKESLLDHFDLDPELEAELEAKGKEDLLAEVRRTSTLVENLSAVRQKKPLGLGHAILMAAPLVGNEPFGVLLGDDVVDGEEPALGQLIRVAEELRASVIAVERMPREEIHRYGVISGAEVREGLYRIEEVVEKPRPEEAPSDLAILGRYVFFPEIFAYLEKTPPGAGGEIQLTDAVSAMVRDGHPVYALEIKGTRYDTGNPEGFIKATLALALKDPQLGPKVRQFLRAWL</sequence>
<organism evidence="9">
    <name type="scientific">Thermosulfurimonas dismutans</name>
    <dbReference type="NCBI Taxonomy" id="999894"/>
    <lineage>
        <taxon>Bacteria</taxon>
        <taxon>Pseudomonadati</taxon>
        <taxon>Thermodesulfobacteriota</taxon>
        <taxon>Thermodesulfobacteria</taxon>
        <taxon>Thermodesulfobacteriales</taxon>
        <taxon>Thermodesulfobacteriaceae</taxon>
        <taxon>Thermosulfurimonas</taxon>
    </lineage>
</organism>
<reference evidence="9" key="1">
    <citation type="journal article" date="2020" name="mSystems">
        <title>Genome- and Community-Level Interaction Insights into Carbon Utilization and Element Cycling Functions of Hydrothermarchaeota in Hydrothermal Sediment.</title>
        <authorList>
            <person name="Zhou Z."/>
            <person name="Liu Y."/>
            <person name="Xu W."/>
            <person name="Pan J."/>
            <person name="Luo Z.H."/>
            <person name="Li M."/>
        </authorList>
    </citation>
    <scope>NUCLEOTIDE SEQUENCE [LARGE SCALE GENOMIC DNA]</scope>
    <source>
        <strain evidence="9">HyVt-483</strain>
    </source>
</reference>
<name>A0A7C3GK43_9BACT</name>
<dbReference type="PANTHER" id="PTHR43197">
    <property type="entry name" value="UTP--GLUCOSE-1-PHOSPHATE URIDYLYLTRANSFERASE"/>
    <property type="match status" value="1"/>
</dbReference>
<evidence type="ECO:0000313" key="9">
    <source>
        <dbReference type="EMBL" id="HFC97501.1"/>
    </source>
</evidence>
<evidence type="ECO:0000256" key="5">
    <source>
        <dbReference type="ARBA" id="ARBA00022695"/>
    </source>
</evidence>
<evidence type="ECO:0000256" key="2">
    <source>
        <dbReference type="ARBA" id="ARBA00012415"/>
    </source>
</evidence>
<keyword evidence="4 7" id="KW-0808">Transferase</keyword>
<dbReference type="InterPro" id="IPR029044">
    <property type="entry name" value="Nucleotide-diphossugar_trans"/>
</dbReference>
<evidence type="ECO:0000256" key="3">
    <source>
        <dbReference type="ARBA" id="ARBA00019048"/>
    </source>
</evidence>
<evidence type="ECO:0000259" key="8">
    <source>
        <dbReference type="Pfam" id="PF00483"/>
    </source>
</evidence>
<protein>
    <recommendedName>
        <fullName evidence="3 7">UTP--glucose-1-phosphate uridylyltransferase</fullName>
        <ecNumber evidence="2 7">2.7.7.9</ecNumber>
    </recommendedName>
    <alternativeName>
        <fullName evidence="7">UDP-glucose pyrophosphorylase</fullName>
    </alternativeName>
</protein>
<evidence type="ECO:0000256" key="4">
    <source>
        <dbReference type="ARBA" id="ARBA00022679"/>
    </source>
</evidence>
<dbReference type="SUPFAM" id="SSF53448">
    <property type="entry name" value="Nucleotide-diphospho-sugar transferases"/>
    <property type="match status" value="1"/>
</dbReference>
<comment type="catalytic activity">
    <reaction evidence="6 7">
        <text>alpha-D-glucose 1-phosphate + UTP + H(+) = UDP-alpha-D-glucose + diphosphate</text>
        <dbReference type="Rhea" id="RHEA:19889"/>
        <dbReference type="ChEBI" id="CHEBI:15378"/>
        <dbReference type="ChEBI" id="CHEBI:33019"/>
        <dbReference type="ChEBI" id="CHEBI:46398"/>
        <dbReference type="ChEBI" id="CHEBI:58601"/>
        <dbReference type="ChEBI" id="CHEBI:58885"/>
        <dbReference type="EC" id="2.7.7.9"/>
    </reaction>
</comment>